<dbReference type="OrthoDB" id="6139572at2759"/>
<feature type="chain" id="PRO_5004719264" evidence="1">
    <location>
        <begin position="19"/>
        <end position="287"/>
    </location>
</feature>
<feature type="signal peptide" evidence="1">
    <location>
        <begin position="1"/>
        <end position="18"/>
    </location>
</feature>
<dbReference type="OMA" id="ITSTHND"/>
<dbReference type="HOGENOM" id="CLU_058234_0_1_1"/>
<keyword evidence="1" id="KW-0732">Signal</keyword>
<dbReference type="GeneID" id="20241164"/>
<dbReference type="KEGG" id="lgi:LOTGIDRAFT_169532"/>
<evidence type="ECO:0000313" key="2">
    <source>
        <dbReference type="EMBL" id="ESO83129.1"/>
    </source>
</evidence>
<accession>V4B3Z5</accession>
<dbReference type="RefSeq" id="XP_009066079.1">
    <property type="nucleotide sequence ID" value="XM_009067831.1"/>
</dbReference>
<dbReference type="CTD" id="20241164"/>
<dbReference type="EMBL" id="KB203771">
    <property type="protein sequence ID" value="ESO83129.1"/>
    <property type="molecule type" value="Genomic_DNA"/>
</dbReference>
<dbReference type="AlphaFoldDB" id="V4B3Z5"/>
<organism evidence="2 3">
    <name type="scientific">Lottia gigantea</name>
    <name type="common">Giant owl limpet</name>
    <dbReference type="NCBI Taxonomy" id="225164"/>
    <lineage>
        <taxon>Eukaryota</taxon>
        <taxon>Metazoa</taxon>
        <taxon>Spiralia</taxon>
        <taxon>Lophotrochozoa</taxon>
        <taxon>Mollusca</taxon>
        <taxon>Gastropoda</taxon>
        <taxon>Patellogastropoda</taxon>
        <taxon>Lottioidea</taxon>
        <taxon>Lottiidae</taxon>
        <taxon>Lottia</taxon>
    </lineage>
</organism>
<proteinExistence type="predicted"/>
<evidence type="ECO:0000313" key="3">
    <source>
        <dbReference type="Proteomes" id="UP000030746"/>
    </source>
</evidence>
<keyword evidence="3" id="KW-1185">Reference proteome</keyword>
<name>V4B3Z5_LOTGI</name>
<dbReference type="Proteomes" id="UP000030746">
    <property type="component" value="Unassembled WGS sequence"/>
</dbReference>
<sequence length="287" mass="31569">MLLLNLGLFVAIICGAQSADLKFDSGINKCKLDNREIDEASGLAASQIHPGILYMENDKGDTNRIFAVDTTNCHMAAMLTIAGVDNYDWEDLAVGPCGSNSCIYIAETGDHAEDGAKNIIYRVREPAIMKNQTLQLDSQLHFKWGEPDCETVMITPNEDVYTVSKVVGGHGRLAKFSHTAWGSGKTVAAEASVVLNQSSSHHDPVGGDISLDGKEMLIKYKQHVYYWHVPDGDYIKAVTSVPIELPIIKEKRGESVCWDARGIDYYTISEGKLPDLHYFKRTSSIIG</sequence>
<evidence type="ECO:0000256" key="1">
    <source>
        <dbReference type="SAM" id="SignalP"/>
    </source>
</evidence>
<reference evidence="2 3" key="1">
    <citation type="journal article" date="2013" name="Nature">
        <title>Insights into bilaterian evolution from three spiralian genomes.</title>
        <authorList>
            <person name="Simakov O."/>
            <person name="Marletaz F."/>
            <person name="Cho S.J."/>
            <person name="Edsinger-Gonzales E."/>
            <person name="Havlak P."/>
            <person name="Hellsten U."/>
            <person name="Kuo D.H."/>
            <person name="Larsson T."/>
            <person name="Lv J."/>
            <person name="Arendt D."/>
            <person name="Savage R."/>
            <person name="Osoegawa K."/>
            <person name="de Jong P."/>
            <person name="Grimwood J."/>
            <person name="Chapman J.A."/>
            <person name="Shapiro H."/>
            <person name="Aerts A."/>
            <person name="Otillar R.P."/>
            <person name="Terry A.Y."/>
            <person name="Boore J.L."/>
            <person name="Grigoriev I.V."/>
            <person name="Lindberg D.R."/>
            <person name="Seaver E.C."/>
            <person name="Weisblat D.A."/>
            <person name="Putnam N.H."/>
            <person name="Rokhsar D.S."/>
        </authorList>
    </citation>
    <scope>NUCLEOTIDE SEQUENCE [LARGE SCALE GENOMIC DNA]</scope>
</reference>
<protein>
    <submittedName>
        <fullName evidence="2">Uncharacterized protein</fullName>
    </submittedName>
</protein>
<gene>
    <name evidence="2" type="ORF">LOTGIDRAFT_169532</name>
</gene>